<proteinExistence type="predicted"/>
<organism evidence="1 2">
    <name type="scientific">Mycetomoellerius zeteki</name>
    <dbReference type="NCBI Taxonomy" id="64791"/>
    <lineage>
        <taxon>Eukaryota</taxon>
        <taxon>Metazoa</taxon>
        <taxon>Ecdysozoa</taxon>
        <taxon>Arthropoda</taxon>
        <taxon>Hexapoda</taxon>
        <taxon>Insecta</taxon>
        <taxon>Pterygota</taxon>
        <taxon>Neoptera</taxon>
        <taxon>Endopterygota</taxon>
        <taxon>Hymenoptera</taxon>
        <taxon>Apocrita</taxon>
        <taxon>Aculeata</taxon>
        <taxon>Formicoidea</taxon>
        <taxon>Formicidae</taxon>
        <taxon>Myrmicinae</taxon>
        <taxon>Mycetomoellerius</taxon>
    </lineage>
</organism>
<dbReference type="EMBL" id="KQ982874">
    <property type="protein sequence ID" value="KYQ49720.1"/>
    <property type="molecule type" value="Genomic_DNA"/>
</dbReference>
<dbReference type="Proteomes" id="UP000075809">
    <property type="component" value="Unassembled WGS sequence"/>
</dbReference>
<dbReference type="AlphaFoldDB" id="A0A151WPG7"/>
<gene>
    <name evidence="1" type="ORF">ALC60_11207</name>
</gene>
<evidence type="ECO:0008006" key="3">
    <source>
        <dbReference type="Google" id="ProtNLM"/>
    </source>
</evidence>
<protein>
    <recommendedName>
        <fullName evidence="3">DDE-1 domain-containing protein</fullName>
    </recommendedName>
</protein>
<evidence type="ECO:0000313" key="1">
    <source>
        <dbReference type="EMBL" id="KYQ49720.1"/>
    </source>
</evidence>
<reference evidence="1 2" key="1">
    <citation type="submission" date="2015-09" db="EMBL/GenBank/DDBJ databases">
        <title>Trachymyrmex zeteki WGS genome.</title>
        <authorList>
            <person name="Nygaard S."/>
            <person name="Hu H."/>
            <person name="Boomsma J."/>
            <person name="Zhang G."/>
        </authorList>
    </citation>
    <scope>NUCLEOTIDE SEQUENCE [LARGE SCALE GENOMIC DNA]</scope>
    <source>
        <strain evidence="1">Tzet28-1</strain>
        <tissue evidence="1">Whole body</tissue>
    </source>
</reference>
<sequence>MPTVRRVATPEATSLGRVSAFNRHNVNTFFTLLQKVSSKILFEAHSVWNIDETGITTCHTPQRVISRRGIKQMGAQALELGVTEQNIKSGFRATGIWPLNLDIFQEIDFLPSLVTDRPIEHSEIEVNLDETLQFICPFFQKRLHVKILVGDENREKQPF</sequence>
<evidence type="ECO:0000313" key="2">
    <source>
        <dbReference type="Proteomes" id="UP000075809"/>
    </source>
</evidence>
<name>A0A151WPG7_9HYME</name>
<dbReference type="STRING" id="64791.A0A151WPG7"/>
<keyword evidence="2" id="KW-1185">Reference proteome</keyword>
<accession>A0A151WPG7</accession>